<dbReference type="GO" id="GO:0008202">
    <property type="term" value="P:steroid metabolic process"/>
    <property type="evidence" value="ECO:0007669"/>
    <property type="project" value="TreeGrafter"/>
</dbReference>
<dbReference type="EMBL" id="FMCW01000025">
    <property type="protein sequence ID" value="SCF07467.1"/>
    <property type="molecule type" value="Genomic_DNA"/>
</dbReference>
<dbReference type="SUPFAM" id="SSF51735">
    <property type="entry name" value="NAD(P)-binding Rossmann-fold domains"/>
    <property type="match status" value="1"/>
</dbReference>
<organism evidence="2 3">
    <name type="scientific">Micromonospora haikouensis</name>
    <dbReference type="NCBI Taxonomy" id="686309"/>
    <lineage>
        <taxon>Bacteria</taxon>
        <taxon>Bacillati</taxon>
        <taxon>Actinomycetota</taxon>
        <taxon>Actinomycetes</taxon>
        <taxon>Micromonosporales</taxon>
        <taxon>Micromonosporaceae</taxon>
        <taxon>Micromonospora</taxon>
    </lineage>
</organism>
<dbReference type="PANTHER" id="PTHR43313">
    <property type="entry name" value="SHORT-CHAIN DEHYDROGENASE/REDUCTASE FAMILY 9C"/>
    <property type="match status" value="1"/>
</dbReference>
<reference evidence="2 3" key="1">
    <citation type="submission" date="2016-06" db="EMBL/GenBank/DDBJ databases">
        <authorList>
            <person name="Kjaerup R.B."/>
            <person name="Dalgaard T.S."/>
            <person name="Juul-Madsen H.R."/>
        </authorList>
    </citation>
    <scope>NUCLEOTIDE SEQUENCE [LARGE SCALE GENOMIC DNA]</scope>
    <source>
        <strain evidence="2 3">DSM 45626</strain>
    </source>
</reference>
<evidence type="ECO:0000313" key="3">
    <source>
        <dbReference type="Proteomes" id="UP000199375"/>
    </source>
</evidence>
<dbReference type="Pfam" id="PF00106">
    <property type="entry name" value="adh_short"/>
    <property type="match status" value="1"/>
</dbReference>
<protein>
    <submittedName>
        <fullName evidence="2">Short chain dehydrogenase</fullName>
    </submittedName>
</protein>
<evidence type="ECO:0000256" key="1">
    <source>
        <dbReference type="ARBA" id="ARBA00006484"/>
    </source>
</evidence>
<proteinExistence type="inferred from homology"/>
<dbReference type="PROSITE" id="PS00061">
    <property type="entry name" value="ADH_SHORT"/>
    <property type="match status" value="1"/>
</dbReference>
<dbReference type="InterPro" id="IPR036291">
    <property type="entry name" value="NAD(P)-bd_dom_sf"/>
</dbReference>
<dbReference type="InterPro" id="IPR002347">
    <property type="entry name" value="SDR_fam"/>
</dbReference>
<dbReference type="AlphaFoldDB" id="A0A1C4XGI0"/>
<gene>
    <name evidence="2" type="ORF">GA0070558_12518</name>
</gene>
<dbReference type="GO" id="GO:0016491">
    <property type="term" value="F:oxidoreductase activity"/>
    <property type="evidence" value="ECO:0007669"/>
    <property type="project" value="TreeGrafter"/>
</dbReference>
<dbReference type="InterPro" id="IPR020904">
    <property type="entry name" value="Sc_DH/Rdtase_CS"/>
</dbReference>
<dbReference type="PRINTS" id="PR00081">
    <property type="entry name" value="GDHRDH"/>
</dbReference>
<dbReference type="PANTHER" id="PTHR43313:SF1">
    <property type="entry name" value="3BETA-HYDROXYSTEROID DEHYDROGENASE DHS-16"/>
    <property type="match status" value="1"/>
</dbReference>
<name>A0A1C4XGI0_9ACTN</name>
<dbReference type="Gene3D" id="3.40.50.720">
    <property type="entry name" value="NAD(P)-binding Rossmann-like Domain"/>
    <property type="match status" value="1"/>
</dbReference>
<comment type="similarity">
    <text evidence="1">Belongs to the short-chain dehydrogenases/reductases (SDR) family.</text>
</comment>
<evidence type="ECO:0000313" key="2">
    <source>
        <dbReference type="EMBL" id="SCF07467.1"/>
    </source>
</evidence>
<dbReference type="RefSeq" id="WP_218107069.1">
    <property type="nucleotide sequence ID" value="NZ_FMCW01000025.1"/>
</dbReference>
<sequence>MAQWRRVFEVNLFGHVAVTQALLPALLQDKGRVINISSIGGKAAMPTYGAYAGAKFALEAVSDSLRREVAPLGVPVVVVEPGGVRTKMAARGIATANQLAAEMTPEQDARYGSLVQAINTLMQTGTASGVTADAAARVVAKAVTARRPRTRYTIGRDAALVIGLTRLLSDRMLDHVIAANLRRHHPKAATG</sequence>
<accession>A0A1C4XGI0</accession>
<dbReference type="Proteomes" id="UP000199375">
    <property type="component" value="Unassembled WGS sequence"/>
</dbReference>